<keyword evidence="1" id="KW-1133">Transmembrane helix</keyword>
<feature type="transmembrane region" description="Helical" evidence="1">
    <location>
        <begin position="303"/>
        <end position="328"/>
    </location>
</feature>
<protein>
    <submittedName>
        <fullName evidence="2">Fluoride ion exporter CrcB/FEX</fullName>
    </submittedName>
</protein>
<keyword evidence="3" id="KW-1185">Reference proteome</keyword>
<dbReference type="AlphaFoldDB" id="A0AAE3YXT4"/>
<accession>A0AAE3YXT4</accession>
<reference evidence="2" key="1">
    <citation type="submission" date="2023-07" db="EMBL/GenBank/DDBJ databases">
        <title>Sequencing the genomes of 1000 actinobacteria strains.</title>
        <authorList>
            <person name="Klenk H.-P."/>
        </authorList>
    </citation>
    <scope>NUCLEOTIDE SEQUENCE</scope>
    <source>
        <strain evidence="2">DSM 44707</strain>
    </source>
</reference>
<proteinExistence type="predicted"/>
<evidence type="ECO:0000313" key="2">
    <source>
        <dbReference type="EMBL" id="MDR7280555.1"/>
    </source>
</evidence>
<evidence type="ECO:0000256" key="1">
    <source>
        <dbReference type="SAM" id="Phobius"/>
    </source>
</evidence>
<dbReference type="RefSeq" id="WP_310375101.1">
    <property type="nucleotide sequence ID" value="NZ_JAVDYB010000001.1"/>
</dbReference>
<evidence type="ECO:0000313" key="3">
    <source>
        <dbReference type="Proteomes" id="UP001183643"/>
    </source>
</evidence>
<dbReference type="EMBL" id="JAVDYB010000001">
    <property type="protein sequence ID" value="MDR7280555.1"/>
    <property type="molecule type" value="Genomic_DNA"/>
</dbReference>
<feature type="transmembrane region" description="Helical" evidence="1">
    <location>
        <begin position="222"/>
        <end position="244"/>
    </location>
</feature>
<keyword evidence="1" id="KW-0472">Membrane</keyword>
<comment type="caution">
    <text evidence="2">The sequence shown here is derived from an EMBL/GenBank/DDBJ whole genome shotgun (WGS) entry which is preliminary data.</text>
</comment>
<organism evidence="2 3">
    <name type="scientific">Catenuloplanes atrovinosus</name>
    <dbReference type="NCBI Taxonomy" id="137266"/>
    <lineage>
        <taxon>Bacteria</taxon>
        <taxon>Bacillati</taxon>
        <taxon>Actinomycetota</taxon>
        <taxon>Actinomycetes</taxon>
        <taxon>Micromonosporales</taxon>
        <taxon>Micromonosporaceae</taxon>
        <taxon>Catenuloplanes</taxon>
    </lineage>
</organism>
<name>A0AAE3YXT4_9ACTN</name>
<feature type="transmembrane region" description="Helical" evidence="1">
    <location>
        <begin position="68"/>
        <end position="92"/>
    </location>
</feature>
<sequence>MTPDRVTRRFARLLRAYPPGPRRAELLDTLLEQAATEGRTRPTLRQITNITLHGVRTRALHHPRSAPFLLLATLVALTTAFLAASLASHLAWRAATPPLPAAAPLHALVMPGAPIQDTWTTHTPVDTSGPDGPEFGALTITAAHTASSHDPTTYLTAVRSRLTAAGWHVAATRTPSATGAPHTHHLTATSDSLHLHIDHTRDPLTGDGSITLRATPTEPRHITAITLTAALGLLLGWLLTTWSAHTTRHHPTATTLAALTSTAAALLLLPATYFGTQTYLQHLATPHSHTPAPLWRHLHLTDLLGGFSTLALLPATIAVTTVIATHLLTTRFPHPLTTTR</sequence>
<keyword evidence="1" id="KW-0812">Transmembrane</keyword>
<gene>
    <name evidence="2" type="ORF">J2S41_007333</name>
</gene>
<dbReference type="Proteomes" id="UP001183643">
    <property type="component" value="Unassembled WGS sequence"/>
</dbReference>
<feature type="transmembrane region" description="Helical" evidence="1">
    <location>
        <begin position="256"/>
        <end position="276"/>
    </location>
</feature>